<feature type="compositionally biased region" description="Pro residues" evidence="1">
    <location>
        <begin position="528"/>
        <end position="537"/>
    </location>
</feature>
<accession>A0A6V7S5K9</accession>
<organism evidence="3 4">
    <name type="scientific">Plasmodium vinckei lentum</name>
    <dbReference type="NCBI Taxonomy" id="138297"/>
    <lineage>
        <taxon>Eukaryota</taxon>
        <taxon>Sar</taxon>
        <taxon>Alveolata</taxon>
        <taxon>Apicomplexa</taxon>
        <taxon>Aconoidasida</taxon>
        <taxon>Haemosporida</taxon>
        <taxon>Plasmodiidae</taxon>
        <taxon>Plasmodium</taxon>
        <taxon>Plasmodium (Vinckeia)</taxon>
    </lineage>
</organism>
<sequence length="745" mass="81907">MESCNTFNDIDELFINDGSNEKQFSNKDGLYNKYCPGKSGSKRCETDYEKLIAIFGHAYTELMQNNMIDLDNENDPTADFLVMALSHRLYKLSNDHTLSLKNAFKKYLNNQGGFNYSSVLRNKKYFNGSNIGIINCFYLAFKQICETVNKYGKSKVQRDEYIRVIARCYIIYDKLYNFVNQCSPYSQLLNHLKAIYDELKKAVIKFNDYDQTLRNQIMDLSSIDKTMFGFEFNTIGCKKVHKKLEKNISRIVSKSQEEQDEFNTLTELLGSDDGDAEDDDENGGLGNDNIPTNSLNKDQNGQQGTPTASKLTYEKSPPTPPQVPQKPGTDPQSGTKDSDKGSDPSKSEKRGLENQKGNSGSEGDGSGRQGDSSNQGGSVGGPKESGDQTPSYSLGASNEYLPRNWGISFNLMSYISSVSDIYRAQKDILTNVTNQVSNAYNSAIIIAKDTYDSTVTAVKNTYDSTVTTIKDAYSATTNYIGDTVSSIISQLNSFSTFSQVDDDQSGSGGSGNNLPTDNNTLRTTQIPNPDPSPPPLPSSSTPPGTTTSPSPTSPDTAPTISQPQSGPTQDSSQITDQNGGSDPAQSYDTNTGTGVPKALTSSSTDPSIQGSGITAGTVVKMSEKLSIWCIGSNKKCDILGIGIIGISIFVFLAIMYKYISFGSAKNSKKKKSMKRVIKLVDGNRKTQIIINSYDRNKDLKPVINSVGRKKDPLLNIYKLMQADPVPFINLFFLLIFFVYKKKFII</sequence>
<feature type="compositionally biased region" description="Polar residues" evidence="1">
    <location>
        <begin position="290"/>
        <end position="310"/>
    </location>
</feature>
<evidence type="ECO:0000256" key="2">
    <source>
        <dbReference type="SAM" id="Phobius"/>
    </source>
</evidence>
<reference evidence="3 4" key="1">
    <citation type="submission" date="2020-08" db="EMBL/GenBank/DDBJ databases">
        <authorList>
            <person name="Ramaprasad A."/>
        </authorList>
    </citation>
    <scope>NUCLEOTIDE SEQUENCE [LARGE SCALE GENOMIC DNA]</scope>
</reference>
<feature type="region of interest" description="Disordered" evidence="1">
    <location>
        <begin position="267"/>
        <end position="395"/>
    </location>
</feature>
<dbReference type="VEuPathDB" id="PlasmoDB:PVLDE_0904960"/>
<feature type="region of interest" description="Disordered" evidence="1">
    <location>
        <begin position="499"/>
        <end position="611"/>
    </location>
</feature>
<dbReference type="AlphaFoldDB" id="A0A6V7S5K9"/>
<dbReference type="Pfam" id="PF06022">
    <property type="entry name" value="Cir_Bir_Yir"/>
    <property type="match status" value="1"/>
</dbReference>
<evidence type="ECO:0000313" key="4">
    <source>
        <dbReference type="Proteomes" id="UP000515308"/>
    </source>
</evidence>
<proteinExistence type="predicted"/>
<keyword evidence="2" id="KW-0812">Transmembrane</keyword>
<protein>
    <submittedName>
        <fullName evidence="3">PIR protein CIR protein</fullName>
    </submittedName>
</protein>
<dbReference type="EMBL" id="LR865371">
    <property type="protein sequence ID" value="CAD2092382.1"/>
    <property type="molecule type" value="Genomic_DNA"/>
</dbReference>
<evidence type="ECO:0000313" key="3">
    <source>
        <dbReference type="EMBL" id="CAD2092382.1"/>
    </source>
</evidence>
<evidence type="ECO:0000256" key="1">
    <source>
        <dbReference type="SAM" id="MobiDB-lite"/>
    </source>
</evidence>
<gene>
    <name evidence="3" type="ORF">PVLDE_0904960</name>
</gene>
<dbReference type="Proteomes" id="UP000515308">
    <property type="component" value="Chromosome PVLDE_09"/>
</dbReference>
<feature type="compositionally biased region" description="Polar residues" evidence="1">
    <location>
        <begin position="512"/>
        <end position="522"/>
    </location>
</feature>
<keyword evidence="2" id="KW-0472">Membrane</keyword>
<name>A0A6V7S5K9_PLAVN</name>
<feature type="compositionally biased region" description="Low complexity" evidence="1">
    <location>
        <begin position="538"/>
        <end position="561"/>
    </location>
</feature>
<feature type="transmembrane region" description="Helical" evidence="2">
    <location>
        <begin position="719"/>
        <end position="739"/>
    </location>
</feature>
<keyword evidence="2" id="KW-1133">Transmembrane helix</keyword>
<feature type="compositionally biased region" description="Basic and acidic residues" evidence="1">
    <location>
        <begin position="336"/>
        <end position="353"/>
    </location>
</feature>
<feature type="transmembrane region" description="Helical" evidence="2">
    <location>
        <begin position="638"/>
        <end position="659"/>
    </location>
</feature>
<feature type="compositionally biased region" description="Polar residues" evidence="1">
    <location>
        <begin position="562"/>
        <end position="611"/>
    </location>
</feature>
<dbReference type="InterPro" id="IPR006477">
    <property type="entry name" value="Yir_bir_cir"/>
</dbReference>
<feature type="compositionally biased region" description="Acidic residues" evidence="1">
    <location>
        <begin position="270"/>
        <end position="282"/>
    </location>
</feature>